<keyword evidence="3" id="KW-1185">Reference proteome</keyword>
<dbReference type="GO" id="GO:0009044">
    <property type="term" value="F:xylan 1,4-beta-xylosidase activity"/>
    <property type="evidence" value="ECO:0007669"/>
    <property type="project" value="InterPro"/>
</dbReference>
<feature type="signal peptide" evidence="1">
    <location>
        <begin position="1"/>
        <end position="21"/>
    </location>
</feature>
<feature type="chain" id="PRO_5011784700" evidence="1">
    <location>
        <begin position="22"/>
        <end position="737"/>
    </location>
</feature>
<organism evidence="2 3">
    <name type="scientific">Pedobacter insulae</name>
    <dbReference type="NCBI Taxonomy" id="414048"/>
    <lineage>
        <taxon>Bacteria</taxon>
        <taxon>Pseudomonadati</taxon>
        <taxon>Bacteroidota</taxon>
        <taxon>Sphingobacteriia</taxon>
        <taxon>Sphingobacteriales</taxon>
        <taxon>Sphingobacteriaceae</taxon>
        <taxon>Pedobacter</taxon>
    </lineage>
</organism>
<dbReference type="Proteomes" id="UP000199666">
    <property type="component" value="Unassembled WGS sequence"/>
</dbReference>
<dbReference type="GO" id="GO:0005975">
    <property type="term" value="P:carbohydrate metabolic process"/>
    <property type="evidence" value="ECO:0007669"/>
    <property type="project" value="InterPro"/>
</dbReference>
<dbReference type="AlphaFoldDB" id="A0A1I2UZN1"/>
<dbReference type="InterPro" id="IPR000852">
    <property type="entry name" value="Glyco_hydro_52"/>
</dbReference>
<keyword evidence="1" id="KW-0732">Signal</keyword>
<dbReference type="EMBL" id="FOPP01000002">
    <property type="protein sequence ID" value="SFG82578.1"/>
    <property type="molecule type" value="Genomic_DNA"/>
</dbReference>
<dbReference type="RefSeq" id="WP_090992454.1">
    <property type="nucleotide sequence ID" value="NZ_FOPP01000002.1"/>
</dbReference>
<name>A0A1I2UZN1_9SPHI</name>
<accession>A0A1I2UZN1</accession>
<proteinExistence type="predicted"/>
<sequence>MNLKKALLTFSLLSFTLTAFSQSFKVDQNLIATPLTDSTNFSLLNSRLGSRFTFSLLNEKQSIQTGSLGFDMDEQTGLLIGITVNQKLYCFRTTKLPRNATYLQNQQLKFGPTSMQITGETPTGIKVDFTLISAFTPSKDLNDTTAIKTQIFPGFYMQINITNEHNVPVNGKLKIALAKTPVKGFNFMSLEPMQPNNGTQVVLFRDNADLNGKTALATIKSPANGTFNEEGFGGLYYEFNLEPQEKKEYHQVYATHHHSTVIEDKRVNQPLRFYYSQYWKNISEVLSYAQENIAENLRLTQKFEDNLMNSKLTAQEKWVLALTFHTDLANTFFLIDNLKEARFYVSEGRFKHLSTVDVAHETEVSAIFCPWRLKLQLSQWTNYIARAELTVAANATQNKPAYQQGMTAAEYGPYLYHDVGDLPFVSETANYNYGPHMAVEENTSFVLLLYYYWKISKDDAFVRSMLGTVNVLMQSVINRDTNGNGIADKGYGWTTYDANEALKLSPDNTFLGAKQLSAYAVAGEMLRTLANKEAVTAIDATNTGVVDGEGAGFKSMGIAVNNEGLRNKQALHLEREAQLILNVLKKAQKKYGFIPVSLTESFPKWNQRSVVIGEGLFLPGLVGAKLPLLNQLASVLKKDYADTYVQSITDYGIKLTTQEGTTWFSKTIVADVVASQWYGIKHSSAPYIYEWNKNSPYAYNDGLLKKDDVWIGYWYPRGISILGYWLLQNQPHLNQYQ</sequence>
<reference evidence="2 3" key="1">
    <citation type="submission" date="2016-10" db="EMBL/GenBank/DDBJ databases">
        <authorList>
            <person name="de Groot N.N."/>
        </authorList>
    </citation>
    <scope>NUCLEOTIDE SEQUENCE [LARGE SCALE GENOMIC DNA]</scope>
    <source>
        <strain evidence="2 3">DSM 18684</strain>
    </source>
</reference>
<protein>
    <submittedName>
        <fullName evidence="2">Uncharacterized protein</fullName>
    </submittedName>
</protein>
<evidence type="ECO:0000313" key="3">
    <source>
        <dbReference type="Proteomes" id="UP000199666"/>
    </source>
</evidence>
<evidence type="ECO:0000313" key="2">
    <source>
        <dbReference type="EMBL" id="SFG82578.1"/>
    </source>
</evidence>
<dbReference type="Pfam" id="PF03512">
    <property type="entry name" value="Glyco_hydro_52"/>
    <property type="match status" value="1"/>
</dbReference>
<evidence type="ECO:0000256" key="1">
    <source>
        <dbReference type="SAM" id="SignalP"/>
    </source>
</evidence>
<gene>
    <name evidence="2" type="ORF">SAMN04489864_102431</name>
</gene>
<dbReference type="OrthoDB" id="721627at2"/>
<dbReference type="STRING" id="414048.SAMN04489864_102431"/>